<sequence length="75" mass="8744">MFIKPKSKEIERILNNLTAYPMVKVNSKAAQAFSRHKKIRFLSKNNNIFITKGVISIPNTIEVKKKNDGYDFLFR</sequence>
<protein>
    <submittedName>
        <fullName evidence="1">Uncharacterized protein</fullName>
    </submittedName>
</protein>
<gene>
    <name evidence="1" type="ORF">S01H4_15322</name>
</gene>
<evidence type="ECO:0000313" key="1">
    <source>
        <dbReference type="EMBL" id="GAG68539.1"/>
    </source>
</evidence>
<name>X0ZGV2_9ZZZZ</name>
<dbReference type="AlphaFoldDB" id="X0ZGV2"/>
<proteinExistence type="predicted"/>
<reference evidence="1" key="1">
    <citation type="journal article" date="2014" name="Front. Microbiol.">
        <title>High frequency of phylogenetically diverse reductive dehalogenase-homologous genes in deep subseafloor sedimentary metagenomes.</title>
        <authorList>
            <person name="Kawai M."/>
            <person name="Futagami T."/>
            <person name="Toyoda A."/>
            <person name="Takaki Y."/>
            <person name="Nishi S."/>
            <person name="Hori S."/>
            <person name="Arai W."/>
            <person name="Tsubouchi T."/>
            <person name="Morono Y."/>
            <person name="Uchiyama I."/>
            <person name="Ito T."/>
            <person name="Fujiyama A."/>
            <person name="Inagaki F."/>
            <person name="Takami H."/>
        </authorList>
    </citation>
    <scope>NUCLEOTIDE SEQUENCE</scope>
    <source>
        <strain evidence="1">Expedition CK06-06</strain>
    </source>
</reference>
<comment type="caution">
    <text evidence="1">The sequence shown here is derived from an EMBL/GenBank/DDBJ whole genome shotgun (WGS) entry which is preliminary data.</text>
</comment>
<dbReference type="EMBL" id="BART01006716">
    <property type="protein sequence ID" value="GAG68539.1"/>
    <property type="molecule type" value="Genomic_DNA"/>
</dbReference>
<organism evidence="1">
    <name type="scientific">marine sediment metagenome</name>
    <dbReference type="NCBI Taxonomy" id="412755"/>
    <lineage>
        <taxon>unclassified sequences</taxon>
        <taxon>metagenomes</taxon>
        <taxon>ecological metagenomes</taxon>
    </lineage>
</organism>
<accession>X0ZGV2</accession>